<dbReference type="EMBL" id="NITY01000003">
    <property type="protein sequence ID" value="PHM44977.1"/>
    <property type="molecule type" value="Genomic_DNA"/>
</dbReference>
<dbReference type="InterPro" id="IPR046249">
    <property type="entry name" value="DUF6282"/>
</dbReference>
<dbReference type="STRING" id="351675.SAMN05421680_10311"/>
<dbReference type="OrthoDB" id="9789440at2"/>
<dbReference type="Pfam" id="PF19799">
    <property type="entry name" value="DUF6282"/>
    <property type="match status" value="1"/>
</dbReference>
<reference evidence="1 4" key="3">
    <citation type="journal article" date="2017" name="Nat. Microbiol.">
        <title>Natural product diversity associated with the nematode symbionts Photorhabdus and Xenorhabdus.</title>
        <authorList>
            <person name="Tobias N.J."/>
            <person name="Wolff H."/>
            <person name="Djahanschiri B."/>
            <person name="Grundmann F."/>
            <person name="Kronenwerth M."/>
            <person name="Shi Y.M."/>
            <person name="Simonyi S."/>
            <person name="Grun P."/>
            <person name="Shapiro-Ilan D."/>
            <person name="Pidot S.J."/>
            <person name="Stinear T.P."/>
            <person name="Ebersberger I."/>
            <person name="Bode H.B."/>
        </authorList>
    </citation>
    <scope>NUCLEOTIDE SEQUENCE [LARGE SCALE GENOMIC DNA]</scope>
    <source>
        <strain evidence="1 4">DSM 17908</strain>
    </source>
</reference>
<reference evidence="3" key="1">
    <citation type="submission" date="2016-10" db="EMBL/GenBank/DDBJ databases">
        <authorList>
            <person name="Varghese N."/>
            <person name="Submissions S."/>
        </authorList>
    </citation>
    <scope>NUCLEOTIDE SEQUENCE [LARGE SCALE GENOMIC DNA]</scope>
    <source>
        <strain evidence="3">DSM 17908</strain>
    </source>
</reference>
<organism evidence="2 3">
    <name type="scientific">Xenorhabdus mauleonii</name>
    <dbReference type="NCBI Taxonomy" id="351675"/>
    <lineage>
        <taxon>Bacteria</taxon>
        <taxon>Pseudomonadati</taxon>
        <taxon>Pseudomonadota</taxon>
        <taxon>Gammaproteobacteria</taxon>
        <taxon>Enterobacterales</taxon>
        <taxon>Morganellaceae</taxon>
        <taxon>Xenorhabdus</taxon>
    </lineage>
</organism>
<dbReference type="Proteomes" id="UP000224607">
    <property type="component" value="Unassembled WGS sequence"/>
</dbReference>
<evidence type="ECO:0000313" key="1">
    <source>
        <dbReference type="EMBL" id="PHM44977.1"/>
    </source>
</evidence>
<sequence>MNQKFIGYWEKRFNFLDLHYHARPDSYVRRYNVLEAGREYARYNGGVVLKNHLGSVAALSSLAQEERLPVFGSVVLNAAAGGMTTNSVIQALSQYQFDETPRLLVHLPTIVPTNHESVMKRSWANTAAQSFSQQFSSVVDSNGQVRKEVHELISFAQKYNIVLSSGHASYYEVMQLIDAITAAGGCRFMLNQPASPITGLKAKDLKALGEYDWLYVEQTALTVYLGYQTTDDFFEVLSEVNNVVYSSDLGQPVQPDIGQWLIDSKCWFKMAGLSESHIRNVSLLNPLLMLAPN</sequence>
<dbReference type="AlphaFoldDB" id="A0A1I3K8V7"/>
<name>A0A1I3K8V7_9GAMM</name>
<evidence type="ECO:0008006" key="5">
    <source>
        <dbReference type="Google" id="ProtNLM"/>
    </source>
</evidence>
<dbReference type="Proteomes" id="UP000198919">
    <property type="component" value="Unassembled WGS sequence"/>
</dbReference>
<accession>A0A1I3K8V7</accession>
<dbReference type="EMBL" id="FORG01000003">
    <property type="protein sequence ID" value="SFI68926.1"/>
    <property type="molecule type" value="Genomic_DNA"/>
</dbReference>
<dbReference type="PIRSF" id="PIRSF021898">
    <property type="entry name" value="UCP021898"/>
    <property type="match status" value="1"/>
</dbReference>
<dbReference type="InterPro" id="IPR016797">
    <property type="entry name" value="UCP021898"/>
</dbReference>
<evidence type="ECO:0000313" key="3">
    <source>
        <dbReference type="Proteomes" id="UP000198919"/>
    </source>
</evidence>
<dbReference type="RefSeq" id="WP_092507900.1">
    <property type="nucleotide sequence ID" value="NZ_CAWNQB010000023.1"/>
</dbReference>
<protein>
    <recommendedName>
        <fullName evidence="5">Amidohydrolase-related domain-containing protein</fullName>
    </recommendedName>
</protein>
<reference evidence="2" key="2">
    <citation type="submission" date="2016-10" db="EMBL/GenBank/DDBJ databases">
        <authorList>
            <person name="de Groot N.N."/>
        </authorList>
    </citation>
    <scope>NUCLEOTIDE SEQUENCE [LARGE SCALE GENOMIC DNA]</scope>
    <source>
        <strain evidence="2">DSM 17908</strain>
    </source>
</reference>
<keyword evidence="4" id="KW-1185">Reference proteome</keyword>
<gene>
    <name evidence="2" type="ORF">SAMN05421680_10311</name>
    <name evidence="1" type="ORF">Xmau_01182</name>
</gene>
<evidence type="ECO:0000313" key="2">
    <source>
        <dbReference type="EMBL" id="SFI68926.1"/>
    </source>
</evidence>
<evidence type="ECO:0000313" key="4">
    <source>
        <dbReference type="Proteomes" id="UP000224607"/>
    </source>
</evidence>
<proteinExistence type="predicted"/>